<dbReference type="RefSeq" id="WP_246141141.1">
    <property type="nucleotide sequence ID" value="NZ_BAAATQ010000267.1"/>
</dbReference>
<feature type="region of interest" description="Disordered" evidence="1">
    <location>
        <begin position="161"/>
        <end position="189"/>
    </location>
</feature>
<proteinExistence type="predicted"/>
<evidence type="ECO:0000313" key="2">
    <source>
        <dbReference type="EMBL" id="TWH71107.1"/>
    </source>
</evidence>
<dbReference type="EMBL" id="VLKE01000001">
    <property type="protein sequence ID" value="TWH71107.1"/>
    <property type="molecule type" value="Genomic_DNA"/>
</dbReference>
<sequence>MTFESSVVPQRTRKAGKWTDIDLELLPGADGLLRPQASAADIAFSGGGAGPLVTVTHAGKTMTMSWPGGSLPAPVVDGDSATFPNVMTDVDLVVRATRVGFAHVLVIKSAAAAADPAVRQIRFDLDGDAQVRHSPSGALKAVAGGVVVASAEPAVMWDSRPSAQPARVMGRAPAADGGTSSVESPGDAAQVASVAAQVTGSGDLLLTSPVQREFD</sequence>
<evidence type="ECO:0000313" key="3">
    <source>
        <dbReference type="Proteomes" id="UP000319825"/>
    </source>
</evidence>
<evidence type="ECO:0000256" key="1">
    <source>
        <dbReference type="SAM" id="MobiDB-lite"/>
    </source>
</evidence>
<comment type="caution">
    <text evidence="2">The sequence shown here is derived from an EMBL/GenBank/DDBJ whole genome shotgun (WGS) entry which is preliminary data.</text>
</comment>
<accession>A0A562IJB8</accession>
<gene>
    <name evidence="2" type="ORF">JD77_06132</name>
</gene>
<dbReference type="AlphaFoldDB" id="A0A562IJB8"/>
<protein>
    <submittedName>
        <fullName evidence="2">Uncharacterized protein</fullName>
    </submittedName>
</protein>
<dbReference type="Proteomes" id="UP000319825">
    <property type="component" value="Unassembled WGS sequence"/>
</dbReference>
<reference evidence="2 3" key="1">
    <citation type="submission" date="2019-07" db="EMBL/GenBank/DDBJ databases">
        <title>R&amp;d 2014.</title>
        <authorList>
            <person name="Klenk H.-P."/>
        </authorList>
    </citation>
    <scope>NUCLEOTIDE SEQUENCE [LARGE SCALE GENOMIC DNA]</scope>
    <source>
        <strain evidence="2 3">DSM 43868</strain>
    </source>
</reference>
<keyword evidence="3" id="KW-1185">Reference proteome</keyword>
<organism evidence="2 3">
    <name type="scientific">Micromonospora olivasterospora</name>
    <dbReference type="NCBI Taxonomy" id="1880"/>
    <lineage>
        <taxon>Bacteria</taxon>
        <taxon>Bacillati</taxon>
        <taxon>Actinomycetota</taxon>
        <taxon>Actinomycetes</taxon>
        <taxon>Micromonosporales</taxon>
        <taxon>Micromonosporaceae</taxon>
        <taxon>Micromonospora</taxon>
    </lineage>
</organism>
<name>A0A562IJB8_MICOL</name>